<dbReference type="Pfam" id="PF04916">
    <property type="entry name" value="Phospholip_B"/>
    <property type="match status" value="1"/>
</dbReference>
<evidence type="ECO:0000256" key="4">
    <source>
        <dbReference type="ARBA" id="ARBA00022963"/>
    </source>
</evidence>
<evidence type="ECO:0000256" key="1">
    <source>
        <dbReference type="ARBA" id="ARBA00007835"/>
    </source>
</evidence>
<evidence type="ECO:0000256" key="7">
    <source>
        <dbReference type="RuleBase" id="RU364138"/>
    </source>
</evidence>
<proteinExistence type="inferred from homology"/>
<comment type="function">
    <text evidence="7">Putative phospholipase.</text>
</comment>
<organism evidence="8 9">
    <name type="scientific">Ridgeia piscesae</name>
    <name type="common">Tubeworm</name>
    <dbReference type="NCBI Taxonomy" id="27915"/>
    <lineage>
        <taxon>Eukaryota</taxon>
        <taxon>Metazoa</taxon>
        <taxon>Spiralia</taxon>
        <taxon>Lophotrochozoa</taxon>
        <taxon>Annelida</taxon>
        <taxon>Polychaeta</taxon>
        <taxon>Sedentaria</taxon>
        <taxon>Canalipalpata</taxon>
        <taxon>Sabellida</taxon>
        <taxon>Siboglinidae</taxon>
        <taxon>Ridgeia</taxon>
    </lineage>
</organism>
<keyword evidence="3 7" id="KW-0378">Hydrolase</keyword>
<dbReference type="PANTHER" id="PTHR12370">
    <property type="entry name" value="PHOSPHOLIPASE B-RELATED"/>
    <property type="match status" value="1"/>
</dbReference>
<keyword evidence="6" id="KW-0325">Glycoprotein</keyword>
<dbReference type="Gene3D" id="1.10.439.20">
    <property type="entry name" value="Phospholipase B-like, domain 2"/>
    <property type="match status" value="1"/>
</dbReference>
<gene>
    <name evidence="8" type="ORF">NP493_86g03039</name>
</gene>
<evidence type="ECO:0000313" key="8">
    <source>
        <dbReference type="EMBL" id="KAK2190135.1"/>
    </source>
</evidence>
<dbReference type="InterPro" id="IPR043041">
    <property type="entry name" value="PLipase_B-like_dom2"/>
</dbReference>
<keyword evidence="5 7" id="KW-0443">Lipid metabolism</keyword>
<evidence type="ECO:0000256" key="2">
    <source>
        <dbReference type="ARBA" id="ARBA00022729"/>
    </source>
</evidence>
<evidence type="ECO:0000256" key="6">
    <source>
        <dbReference type="ARBA" id="ARBA00023180"/>
    </source>
</evidence>
<accession>A0AAD9UI28</accession>
<dbReference type="EMBL" id="JAODUO010000087">
    <property type="protein sequence ID" value="KAK2190135.1"/>
    <property type="molecule type" value="Genomic_DNA"/>
</dbReference>
<dbReference type="InterPro" id="IPR043040">
    <property type="entry name" value="PLipase_B-like_dom1"/>
</dbReference>
<dbReference type="InterPro" id="IPR043042">
    <property type="entry name" value="PLipase_B-like_dom3"/>
</dbReference>
<evidence type="ECO:0000313" key="9">
    <source>
        <dbReference type="Proteomes" id="UP001209878"/>
    </source>
</evidence>
<dbReference type="Proteomes" id="UP001209878">
    <property type="component" value="Unassembled WGS sequence"/>
</dbReference>
<name>A0AAD9UI28_RIDPI</name>
<evidence type="ECO:0000256" key="3">
    <source>
        <dbReference type="ARBA" id="ARBA00022801"/>
    </source>
</evidence>
<dbReference type="Gene3D" id="2.10.70.60">
    <property type="entry name" value="Phospholipase B-like, domain 1"/>
    <property type="match status" value="1"/>
</dbReference>
<keyword evidence="9" id="KW-1185">Reference proteome</keyword>
<evidence type="ECO:0000256" key="5">
    <source>
        <dbReference type="ARBA" id="ARBA00023098"/>
    </source>
</evidence>
<dbReference type="GO" id="GO:0005576">
    <property type="term" value="C:extracellular region"/>
    <property type="evidence" value="ECO:0007669"/>
    <property type="project" value="TreeGrafter"/>
</dbReference>
<comment type="caution">
    <text evidence="8">The sequence shown here is derived from an EMBL/GenBank/DDBJ whole genome shotgun (WGS) entry which is preliminary data.</text>
</comment>
<dbReference type="Gene3D" id="3.60.60.20">
    <property type="match status" value="1"/>
</dbReference>
<dbReference type="AlphaFoldDB" id="A0AAD9UI28"/>
<sequence length="511" mass="58309">MKNGKAVYVAGKMDKKGATAYGRYNNTLMSTGWGILEIRAGYGALKKNHDLMYAAGFLEGVFTARQIYQNYMNLKPVAVPQSRPKLEEKLRRYFQKNDEWVRGMISKHSSGDPYWRHVAYIMAQFDGLYDGYKSVADMNKSWPNDVFVVQMLNGIGDVIDLAKALEPESWPDYAHMSHSELLKYVNARGHCSALIKVTGAYEDMFMSHSSWFMYAATMRIFKHYHFNVLDPQTSIKEMSFSSYPGFLESLDDFYLMDNSLVLLQTTNSVYNQSLYKLVQPASVLAWQRVRVANMMASTGKEWTQVFAKFNSGTYNNQYMVIDLKKIHLGQSIDDNALWVVEQIPGLVVGEDQTPTLRTGYWPSYNVPFYESVYNQSGYPDFVKKHGTDFSYQLAPRAKIFRRDQGKVVDMTTMKAIMRYNDYKTDPYSEGQPCNAICCRGDLGEDPAPFGCFDTKVSDYKMALLRQAFVMNGPTLGTGLKPFSWTGPFKNTSHVGLPTTYDFDWVPTRPLL</sequence>
<dbReference type="EC" id="3.1.1.-" evidence="7"/>
<comment type="similarity">
    <text evidence="1 7">Belongs to the phospholipase B-like family.</text>
</comment>
<dbReference type="PANTHER" id="PTHR12370:SF1">
    <property type="entry name" value="PHOSPHOLIPASE B-LIKE 1"/>
    <property type="match status" value="1"/>
</dbReference>
<dbReference type="GO" id="GO:0004620">
    <property type="term" value="F:phospholipase activity"/>
    <property type="evidence" value="ECO:0007669"/>
    <property type="project" value="InterPro"/>
</dbReference>
<keyword evidence="2" id="KW-0732">Signal</keyword>
<dbReference type="GO" id="GO:0009395">
    <property type="term" value="P:phospholipid catabolic process"/>
    <property type="evidence" value="ECO:0007669"/>
    <property type="project" value="TreeGrafter"/>
</dbReference>
<keyword evidence="4 7" id="KW-0442">Lipid degradation</keyword>
<reference evidence="8" key="1">
    <citation type="journal article" date="2023" name="Mol. Biol. Evol.">
        <title>Third-Generation Sequencing Reveals the Adaptive Role of the Epigenome in Three Deep-Sea Polychaetes.</title>
        <authorList>
            <person name="Perez M."/>
            <person name="Aroh O."/>
            <person name="Sun Y."/>
            <person name="Lan Y."/>
            <person name="Juniper S.K."/>
            <person name="Young C.R."/>
            <person name="Angers B."/>
            <person name="Qian P.Y."/>
        </authorList>
    </citation>
    <scope>NUCLEOTIDE SEQUENCE</scope>
    <source>
        <strain evidence="8">R07B-5</strain>
    </source>
</reference>
<dbReference type="InterPro" id="IPR007000">
    <property type="entry name" value="PLipase_B-like"/>
</dbReference>
<protein>
    <recommendedName>
        <fullName evidence="7">Phospholipase B-like</fullName>
        <ecNumber evidence="7">3.1.1.-</ecNumber>
    </recommendedName>
</protein>